<dbReference type="EC" id="3.8.1.3" evidence="3"/>
<protein>
    <submittedName>
        <fullName evidence="3">Haloacetate dehalogenase H-1</fullName>
        <ecNumber evidence="3">3.8.1.3</ecNumber>
    </submittedName>
</protein>
<dbReference type="GeneID" id="55493303"/>
<accession>A0A0P1EEN5</accession>
<evidence type="ECO:0000256" key="1">
    <source>
        <dbReference type="SAM" id="SignalP"/>
    </source>
</evidence>
<sequence length="280" mass="29525">MLRTLMVTAITLTATAGLAQDAWLTIPETPAMPQAASSGTASVNGMDMYYATYGSAEGTPVLLIHGGLAHGDIWAAQVADLASDHSVIVADTRGHGRSTNDGSTYSYELLAQDYLALLDHLNVEQVHLVGWSDGANIGYTISTTAPDRLASHFAHAGNVTLDGIDPSVETNEVFGAYVGMMAEDYAAMSPTPDGFEAFLGGVAAMWATEKPGGLEGLQSVTAPTLVVQSEHDEAILTEHSQAIAEAIPGAELLILKDVSHFASFQDPNTYTQAIRNFIDQ</sequence>
<dbReference type="PANTHER" id="PTHR43433">
    <property type="entry name" value="HYDROLASE, ALPHA/BETA FOLD FAMILY PROTEIN"/>
    <property type="match status" value="1"/>
</dbReference>
<feature type="chain" id="PRO_5006061493" evidence="1">
    <location>
        <begin position="20"/>
        <end position="280"/>
    </location>
</feature>
<dbReference type="RefSeq" id="WP_058277519.1">
    <property type="nucleotide sequence ID" value="NZ_CYPU01000039.1"/>
</dbReference>
<dbReference type="EMBL" id="CYPU01000039">
    <property type="protein sequence ID" value="CUH47911.1"/>
    <property type="molecule type" value="Genomic_DNA"/>
</dbReference>
<dbReference type="AlphaFoldDB" id="A0A0P1EEN5"/>
<keyword evidence="1" id="KW-0732">Signal</keyword>
<dbReference type="GO" id="GO:0018785">
    <property type="term" value="F:haloacetate dehalogenase activity"/>
    <property type="evidence" value="ECO:0007669"/>
    <property type="project" value="UniProtKB-EC"/>
</dbReference>
<reference evidence="3 4" key="1">
    <citation type="submission" date="2015-09" db="EMBL/GenBank/DDBJ databases">
        <authorList>
            <consortium name="Swine Surveillance"/>
        </authorList>
    </citation>
    <scope>NUCLEOTIDE SEQUENCE [LARGE SCALE GENOMIC DNA]</scope>
    <source>
        <strain evidence="3 4">CECT 4292</strain>
    </source>
</reference>
<evidence type="ECO:0000313" key="3">
    <source>
        <dbReference type="EMBL" id="CUH47911.1"/>
    </source>
</evidence>
<dbReference type="PANTHER" id="PTHR43433:SF5">
    <property type="entry name" value="AB HYDROLASE-1 DOMAIN-CONTAINING PROTEIN"/>
    <property type="match status" value="1"/>
</dbReference>
<dbReference type="Pfam" id="PF00561">
    <property type="entry name" value="Abhydrolase_1"/>
    <property type="match status" value="1"/>
</dbReference>
<gene>
    <name evidence="3" type="primary">dehH1</name>
    <name evidence="3" type="ORF">RUA4292_02087</name>
</gene>
<dbReference type="Proteomes" id="UP000050783">
    <property type="component" value="Unassembled WGS sequence"/>
</dbReference>
<keyword evidence="3" id="KW-0378">Hydrolase</keyword>
<name>A0A0P1EEN5_9RHOB</name>
<dbReference type="InterPro" id="IPR050471">
    <property type="entry name" value="AB_hydrolase"/>
</dbReference>
<evidence type="ECO:0000259" key="2">
    <source>
        <dbReference type="Pfam" id="PF00561"/>
    </source>
</evidence>
<organism evidence="3 4">
    <name type="scientific">Ruegeria atlantica</name>
    <dbReference type="NCBI Taxonomy" id="81569"/>
    <lineage>
        <taxon>Bacteria</taxon>
        <taxon>Pseudomonadati</taxon>
        <taxon>Pseudomonadota</taxon>
        <taxon>Alphaproteobacteria</taxon>
        <taxon>Rhodobacterales</taxon>
        <taxon>Roseobacteraceae</taxon>
        <taxon>Ruegeria</taxon>
    </lineage>
</organism>
<evidence type="ECO:0000313" key="4">
    <source>
        <dbReference type="Proteomes" id="UP000050783"/>
    </source>
</evidence>
<proteinExistence type="predicted"/>
<dbReference type="SUPFAM" id="SSF53474">
    <property type="entry name" value="alpha/beta-Hydrolases"/>
    <property type="match status" value="1"/>
</dbReference>
<feature type="domain" description="AB hydrolase-1" evidence="2">
    <location>
        <begin position="60"/>
        <end position="176"/>
    </location>
</feature>
<dbReference type="OrthoDB" id="9798888at2"/>
<dbReference type="Gene3D" id="3.40.50.1820">
    <property type="entry name" value="alpha/beta hydrolase"/>
    <property type="match status" value="1"/>
</dbReference>
<dbReference type="InterPro" id="IPR000073">
    <property type="entry name" value="AB_hydrolase_1"/>
</dbReference>
<feature type="signal peptide" evidence="1">
    <location>
        <begin position="1"/>
        <end position="19"/>
    </location>
</feature>
<dbReference type="STRING" id="81569.RUM4293_02908"/>
<dbReference type="InterPro" id="IPR029058">
    <property type="entry name" value="AB_hydrolase_fold"/>
</dbReference>